<gene>
    <name evidence="1" type="ORF">E5288_WYG011898</name>
</gene>
<name>A0A6B0QX60_9CETA</name>
<comment type="caution">
    <text evidence="1">The sequence shown here is derived from an EMBL/GenBank/DDBJ whole genome shotgun (WGS) entry which is preliminary data.</text>
</comment>
<dbReference type="Pfam" id="PF07004">
    <property type="entry name" value="SHIPPO-rpt"/>
    <property type="match status" value="5"/>
</dbReference>
<evidence type="ECO:0008006" key="3">
    <source>
        <dbReference type="Google" id="ProtNLM"/>
    </source>
</evidence>
<keyword evidence="2" id="KW-1185">Reference proteome</keyword>
<reference evidence="1" key="1">
    <citation type="submission" date="2019-10" db="EMBL/GenBank/DDBJ databases">
        <title>The sequence and de novo assembly of the wild yak genome.</title>
        <authorList>
            <person name="Liu Y."/>
        </authorList>
    </citation>
    <scope>NUCLEOTIDE SEQUENCE [LARGE SCALE GENOMIC DNA]</scope>
    <source>
        <strain evidence="1">WY2019</strain>
    </source>
</reference>
<dbReference type="InterPro" id="IPR051291">
    <property type="entry name" value="CIMAP"/>
</dbReference>
<dbReference type="PANTHER" id="PTHR21580">
    <property type="entry name" value="SHIPPO-1-RELATED"/>
    <property type="match status" value="1"/>
</dbReference>
<organism evidence="1 2">
    <name type="scientific">Bos mutus</name>
    <name type="common">wild yak</name>
    <dbReference type="NCBI Taxonomy" id="72004"/>
    <lineage>
        <taxon>Eukaryota</taxon>
        <taxon>Metazoa</taxon>
        <taxon>Chordata</taxon>
        <taxon>Craniata</taxon>
        <taxon>Vertebrata</taxon>
        <taxon>Euteleostomi</taxon>
        <taxon>Mammalia</taxon>
        <taxon>Eutheria</taxon>
        <taxon>Laurasiatheria</taxon>
        <taxon>Artiodactyla</taxon>
        <taxon>Ruminantia</taxon>
        <taxon>Pecora</taxon>
        <taxon>Bovidae</taxon>
        <taxon>Bovinae</taxon>
        <taxon>Bos</taxon>
    </lineage>
</organism>
<sequence length="681" mass="76395">MDGSTIMVTTLELLPCLFYVKHVGFGRCSTDVDSAVTGWRQWTKIKSRQEVEKPPLTLHFQRQILTAGKSNVDCTDQKNQESNESAAVAWYLTTEAPFSYLHLHCFGCCSVLNPFAAAHPSPHAIMYDRAPRVLRLAEGGSTEDRVGPGSYQVPYLKQQATDGYAPFLSLTARKSTFTVVSNTEKDVPGPGHYNVSEKQCNIKGGQSLQNREKRFKKFISDGPGPASYDRSYPGTWAVVNRKTLQAKERLQSKMSRALTVSRSVYVPSIPFGRSYGYDINEDDSIVKHLPPAGDSTLGPAYYKPQIDFSNATLKYKGIHFGNSLGRLQLPITSGPGPGQYDITQKKSPRYENVNIKKDQQQNSCSNLRRLYEVKILKEEKEGVPGPGKYDIKSQFQKNKSVTSNVNDASPAFLSQSQRFVSMKSITPAPGTYNESRTAFKPLKKTLGLKNTSFGQSAARFTQDSRTEKMPGPGFYNIQNNTFIDNFSNTYWKKPKKSAFGSSVPRTLFLVQKEDYTTPGPADYKVPEISDELPNLINRYAAFLSRTERTTKVSDMGVPPPGAYDVQKSYEMSQIQHKYMPPRTFVARIKHASFLSTTPRCLDKVDDGPGPTTYNPVFKKSCFILSFVKASKRFKDSKEITPGPATYEKLKAMKSANQDYQKWNMLTGTRGLKQPEDRNRRR</sequence>
<dbReference type="AlphaFoldDB" id="A0A6B0QX60"/>
<evidence type="ECO:0000313" key="2">
    <source>
        <dbReference type="Proteomes" id="UP000322234"/>
    </source>
</evidence>
<dbReference type="PANTHER" id="PTHR21580:SF60">
    <property type="entry name" value="SPERM-TAIL PG-RICH REPEAT-CONTAINING PROTEIN 2"/>
    <property type="match status" value="1"/>
</dbReference>
<dbReference type="InterPro" id="IPR010736">
    <property type="entry name" value="SHIPPO-rpt"/>
</dbReference>
<dbReference type="Proteomes" id="UP000322234">
    <property type="component" value="Unassembled WGS sequence"/>
</dbReference>
<evidence type="ECO:0000313" key="1">
    <source>
        <dbReference type="EMBL" id="MXQ81642.1"/>
    </source>
</evidence>
<protein>
    <recommendedName>
        <fullName evidence="3">Sperm-tail PG-rich repeat-containing protein 2</fullName>
    </recommendedName>
</protein>
<dbReference type="EMBL" id="VBQZ03000008">
    <property type="protein sequence ID" value="MXQ81642.1"/>
    <property type="molecule type" value="Genomic_DNA"/>
</dbReference>
<proteinExistence type="predicted"/>
<accession>A0A6B0QX60</accession>